<dbReference type="InterPro" id="IPR025650">
    <property type="entry name" value="Alkyl-DHAP_Synthase"/>
</dbReference>
<dbReference type="Gene3D" id="3.30.300.330">
    <property type="match status" value="1"/>
</dbReference>
<protein>
    <submittedName>
        <fullName evidence="5">FAD-binding oxidoreductase</fullName>
    </submittedName>
</protein>
<dbReference type="SUPFAM" id="SSF56176">
    <property type="entry name" value="FAD-binding/transporter-associated domain-like"/>
    <property type="match status" value="1"/>
</dbReference>
<dbReference type="Pfam" id="PF01565">
    <property type="entry name" value="FAD_binding_4"/>
    <property type="match status" value="1"/>
</dbReference>
<dbReference type="InterPro" id="IPR016164">
    <property type="entry name" value="FAD-linked_Oxase-like_C"/>
</dbReference>
<dbReference type="GO" id="GO:0008609">
    <property type="term" value="F:alkylglycerone-phosphate synthase activity"/>
    <property type="evidence" value="ECO:0007669"/>
    <property type="project" value="InterPro"/>
</dbReference>
<dbReference type="EMBL" id="CP084166">
    <property type="protein sequence ID" value="UJG40380.1"/>
    <property type="molecule type" value="Genomic_DNA"/>
</dbReference>
<evidence type="ECO:0000313" key="5">
    <source>
        <dbReference type="EMBL" id="UJG40380.1"/>
    </source>
</evidence>
<evidence type="ECO:0000256" key="2">
    <source>
        <dbReference type="ARBA" id="ARBA00022630"/>
    </source>
</evidence>
<dbReference type="Gene3D" id="3.30.465.10">
    <property type="match status" value="1"/>
</dbReference>
<name>A0A9Y1BK49_9ARCH</name>
<dbReference type="InterPro" id="IPR036318">
    <property type="entry name" value="FAD-bd_PCMH-like_sf"/>
</dbReference>
<organism evidence="5">
    <name type="scientific">Candidatus Heimdallarchaeum aukensis</name>
    <dbReference type="NCBI Taxonomy" id="2876573"/>
    <lineage>
        <taxon>Archaea</taxon>
        <taxon>Promethearchaeati</taxon>
        <taxon>Candidatus Heimdallarchaeota</taxon>
        <taxon>Candidatus Heimdallarchaeia (ex Rinke et al. 2021) (nom. nud.)</taxon>
        <taxon>Candidatus Heimdallarchaeales</taxon>
        <taxon>Candidatus Heimdallarchaeaceae</taxon>
        <taxon>Candidatus Heimdallarchaeum</taxon>
    </lineage>
</organism>
<proteinExistence type="inferred from homology"/>
<evidence type="ECO:0000256" key="1">
    <source>
        <dbReference type="ARBA" id="ARBA00008000"/>
    </source>
</evidence>
<dbReference type="GO" id="GO:0008610">
    <property type="term" value="P:lipid biosynthetic process"/>
    <property type="evidence" value="ECO:0007669"/>
    <property type="project" value="InterPro"/>
</dbReference>
<accession>A0A9Y1BK49</accession>
<keyword evidence="3" id="KW-0274">FAD</keyword>
<reference evidence="5" key="1">
    <citation type="journal article" date="2022" name="Nat. Microbiol.">
        <title>Unique mobile elements and scalable gene flow at the prokaryote-eukaryote boundary revealed by circularized Asgard archaea genomes.</title>
        <authorList>
            <person name="Wu F."/>
            <person name="Speth D.R."/>
            <person name="Philosof A."/>
            <person name="Cremiere A."/>
            <person name="Narayanan A."/>
            <person name="Barco R.A."/>
            <person name="Connon S.A."/>
            <person name="Amend J.P."/>
            <person name="Antoshechkin I.A."/>
            <person name="Orphan V.J."/>
        </authorList>
    </citation>
    <scope>NUCLEOTIDE SEQUENCE</scope>
    <source>
        <strain evidence="5">PM71</strain>
    </source>
</reference>
<dbReference type="Pfam" id="PF02913">
    <property type="entry name" value="FAD-oxidase_C"/>
    <property type="match status" value="1"/>
</dbReference>
<dbReference type="PROSITE" id="PS51387">
    <property type="entry name" value="FAD_PCMH"/>
    <property type="match status" value="1"/>
</dbReference>
<dbReference type="InterPro" id="IPR016169">
    <property type="entry name" value="FAD-bd_PCMH_sub2"/>
</dbReference>
<dbReference type="InterPro" id="IPR006094">
    <property type="entry name" value="Oxid_FAD_bind_N"/>
</dbReference>
<sequence>MSEKVTKKKLRELTLWGKEEPEKLSEGLVKELSLLIPSWKIKELKEEELEQEVSIPPNSLSEKQIAELKEIVGENNLNLDAITRIMYSHGGAGEDLIRVRTANFSLLTEAVVHPETEEQIIAVMKFCEKNNLSLIVVGGRTGVTRATNLSKKGITIDLRPHFTKIIHFDKEQLLVRVQTGILGPELEDYLQRRGCTLGHFPQSFEQSSVGGWIASRSAGQNSSLVGKIEDMVISLRVCTPQGIVESHLSPARATGPQWFRYFIGSEGTLGIITEAVLKIRTDETRNRKFASFMFPSFQDGINAMREIYQGEFIPAIGRLSCGNETQAYLLLNREGKVRLKDKLIEFILKTLKFYPMRRAVFLTVFEGSKEYVKKAKKRVKKIALRHKGLPAGGSYSKKWFEDRFEHPHLRDSLLDKGLIVDTLETASTWDNVPILEKKVKEAVKDICPLTIAHLSHSYPSGSAIYFTFFIPLQKNKGLEQIRELQKRVITTFQKNGGVVSHHHGIGKAFKEWGKKEWGETALKMAEGVKKELDPDNILNPDNFPF</sequence>
<dbReference type="SUPFAM" id="SSF55103">
    <property type="entry name" value="FAD-linked oxidases, C-terminal domain"/>
    <property type="match status" value="1"/>
</dbReference>
<dbReference type="Proteomes" id="UP001201020">
    <property type="component" value="Chromosome"/>
</dbReference>
<dbReference type="InterPro" id="IPR004113">
    <property type="entry name" value="FAD-bd_oxidored_4_C"/>
</dbReference>
<gene>
    <name evidence="5" type="ORF">K9W45_11125</name>
</gene>
<evidence type="ECO:0000256" key="3">
    <source>
        <dbReference type="ARBA" id="ARBA00022827"/>
    </source>
</evidence>
<dbReference type="Gene3D" id="3.30.70.3450">
    <property type="match status" value="1"/>
</dbReference>
<feature type="domain" description="FAD-binding PCMH-type" evidence="4">
    <location>
        <begin position="104"/>
        <end position="282"/>
    </location>
</feature>
<dbReference type="InterPro" id="IPR016171">
    <property type="entry name" value="Vanillyl_alc_oxidase_C-sub2"/>
</dbReference>
<dbReference type="PANTHER" id="PTHR46568:SF1">
    <property type="entry name" value="ALKYLDIHYDROXYACETONEPHOSPHATE SYNTHASE, PEROXISOMAL"/>
    <property type="match status" value="1"/>
</dbReference>
<dbReference type="PANTHER" id="PTHR46568">
    <property type="entry name" value="ALKYLDIHYDROXYACETONEPHOSPHATE SYNTHASE, PEROXISOMAL"/>
    <property type="match status" value="1"/>
</dbReference>
<evidence type="ECO:0000259" key="4">
    <source>
        <dbReference type="PROSITE" id="PS51387"/>
    </source>
</evidence>
<dbReference type="AlphaFoldDB" id="A0A9Y1BK49"/>
<keyword evidence="2" id="KW-0285">Flavoprotein</keyword>
<comment type="similarity">
    <text evidence="1">Belongs to the FAD-binding oxidoreductase/transferase type 4 family.</text>
</comment>
<dbReference type="InterPro" id="IPR016166">
    <property type="entry name" value="FAD-bd_PCMH"/>
</dbReference>
<dbReference type="GO" id="GO:0071949">
    <property type="term" value="F:FAD binding"/>
    <property type="evidence" value="ECO:0007669"/>
    <property type="project" value="InterPro"/>
</dbReference>
<dbReference type="Gene3D" id="1.10.45.10">
    <property type="entry name" value="Vanillyl-alcohol Oxidase, Chain A, domain 4"/>
    <property type="match status" value="1"/>
</dbReference>